<sequence>MVLELSLRVVYRGVLHRGGGPGRGGEYFLALAAFDLLLFLFYLPILVSACGCTFPNYGSAYYFTHFGWSLANSFHGMGTYTLVLLALDRFVGVCSPPRSRGCSGRPSPSPTGWWRWWC</sequence>
<dbReference type="PANTHER" id="PTHR47760">
    <property type="entry name" value="G-PROTEIN COUPLED RECEPTOR B0563.6-LIKE PROTEIN-RELATED"/>
    <property type="match status" value="1"/>
</dbReference>
<name>A0A8J4Y0G5_CHIOP</name>
<evidence type="ECO:0000313" key="7">
    <source>
        <dbReference type="Proteomes" id="UP000770661"/>
    </source>
</evidence>
<dbReference type="PANTHER" id="PTHR47760:SF1">
    <property type="entry name" value="G-PROTEIN COUPLED RECEPTORS FAMILY 1 PROFILE DOMAIN-CONTAINING PROTEIN"/>
    <property type="match status" value="1"/>
</dbReference>
<evidence type="ECO:0000256" key="5">
    <source>
        <dbReference type="SAM" id="Phobius"/>
    </source>
</evidence>
<evidence type="ECO:0000256" key="4">
    <source>
        <dbReference type="ARBA" id="ARBA00023136"/>
    </source>
</evidence>
<reference evidence="6" key="1">
    <citation type="submission" date="2020-07" db="EMBL/GenBank/DDBJ databases">
        <title>The High-quality genome of the commercially important snow crab, Chionoecetes opilio.</title>
        <authorList>
            <person name="Jeong J.-H."/>
            <person name="Ryu S."/>
        </authorList>
    </citation>
    <scope>NUCLEOTIDE SEQUENCE</scope>
    <source>
        <strain evidence="6">MADBK_172401_WGS</strain>
        <tissue evidence="6">Digestive gland</tissue>
    </source>
</reference>
<dbReference type="EMBL" id="JACEEZ010017026">
    <property type="protein sequence ID" value="KAG0717832.1"/>
    <property type="molecule type" value="Genomic_DNA"/>
</dbReference>
<dbReference type="Proteomes" id="UP000770661">
    <property type="component" value="Unassembled WGS sequence"/>
</dbReference>
<dbReference type="InterPro" id="IPR053093">
    <property type="entry name" value="GPCR-like"/>
</dbReference>
<dbReference type="GO" id="GO:0004930">
    <property type="term" value="F:G protein-coupled receptor activity"/>
    <property type="evidence" value="ECO:0007669"/>
    <property type="project" value="InterPro"/>
</dbReference>
<evidence type="ECO:0000313" key="6">
    <source>
        <dbReference type="EMBL" id="KAG0717832.1"/>
    </source>
</evidence>
<keyword evidence="3 5" id="KW-1133">Transmembrane helix</keyword>
<keyword evidence="7" id="KW-1185">Reference proteome</keyword>
<dbReference type="SUPFAM" id="SSF81321">
    <property type="entry name" value="Family A G protein-coupled receptor-like"/>
    <property type="match status" value="1"/>
</dbReference>
<comment type="subcellular location">
    <subcellularLocation>
        <location evidence="1">Membrane</location>
    </subcellularLocation>
</comment>
<dbReference type="InterPro" id="IPR000276">
    <property type="entry name" value="GPCR_Rhodpsn"/>
</dbReference>
<dbReference type="GO" id="GO:0016020">
    <property type="term" value="C:membrane"/>
    <property type="evidence" value="ECO:0007669"/>
    <property type="project" value="UniProtKB-SubCell"/>
</dbReference>
<proteinExistence type="predicted"/>
<protein>
    <recommendedName>
        <fullName evidence="8">G-protein coupled receptors family 1 profile domain-containing protein</fullName>
    </recommendedName>
</protein>
<accession>A0A8J4Y0G5</accession>
<dbReference type="PROSITE" id="PS00237">
    <property type="entry name" value="G_PROTEIN_RECEP_F1_1"/>
    <property type="match status" value="1"/>
</dbReference>
<evidence type="ECO:0000256" key="1">
    <source>
        <dbReference type="ARBA" id="ARBA00004370"/>
    </source>
</evidence>
<organism evidence="6 7">
    <name type="scientific">Chionoecetes opilio</name>
    <name type="common">Atlantic snow crab</name>
    <name type="synonym">Cancer opilio</name>
    <dbReference type="NCBI Taxonomy" id="41210"/>
    <lineage>
        <taxon>Eukaryota</taxon>
        <taxon>Metazoa</taxon>
        <taxon>Ecdysozoa</taxon>
        <taxon>Arthropoda</taxon>
        <taxon>Crustacea</taxon>
        <taxon>Multicrustacea</taxon>
        <taxon>Malacostraca</taxon>
        <taxon>Eumalacostraca</taxon>
        <taxon>Eucarida</taxon>
        <taxon>Decapoda</taxon>
        <taxon>Pleocyemata</taxon>
        <taxon>Brachyura</taxon>
        <taxon>Eubrachyura</taxon>
        <taxon>Majoidea</taxon>
        <taxon>Majidae</taxon>
        <taxon>Chionoecetes</taxon>
    </lineage>
</organism>
<evidence type="ECO:0000256" key="3">
    <source>
        <dbReference type="ARBA" id="ARBA00022989"/>
    </source>
</evidence>
<keyword evidence="2 5" id="KW-0812">Transmembrane</keyword>
<dbReference type="AlphaFoldDB" id="A0A8J4Y0G5"/>
<gene>
    <name evidence="6" type="ORF">GWK47_007926</name>
</gene>
<evidence type="ECO:0008006" key="8">
    <source>
        <dbReference type="Google" id="ProtNLM"/>
    </source>
</evidence>
<feature type="transmembrane region" description="Helical" evidence="5">
    <location>
        <begin position="27"/>
        <end position="47"/>
    </location>
</feature>
<keyword evidence="4 5" id="KW-0472">Membrane</keyword>
<comment type="caution">
    <text evidence="6">The sequence shown here is derived from an EMBL/GenBank/DDBJ whole genome shotgun (WGS) entry which is preliminary data.</text>
</comment>
<evidence type="ECO:0000256" key="2">
    <source>
        <dbReference type="ARBA" id="ARBA00022692"/>
    </source>
</evidence>
<dbReference type="Gene3D" id="1.20.1070.10">
    <property type="entry name" value="Rhodopsin 7-helix transmembrane proteins"/>
    <property type="match status" value="1"/>
</dbReference>